<dbReference type="OrthoDB" id="9803233at2"/>
<proteinExistence type="predicted"/>
<dbReference type="Pfam" id="PF00583">
    <property type="entry name" value="Acetyltransf_1"/>
    <property type="match status" value="1"/>
</dbReference>
<evidence type="ECO:0000256" key="2">
    <source>
        <dbReference type="ARBA" id="ARBA00023315"/>
    </source>
</evidence>
<evidence type="ECO:0000313" key="5">
    <source>
        <dbReference type="Proteomes" id="UP000433104"/>
    </source>
</evidence>
<organism evidence="4 5">
    <name type="scientific">Parapontixanthobacter aurantiacus</name>
    <dbReference type="NCBI Taxonomy" id="1463599"/>
    <lineage>
        <taxon>Bacteria</taxon>
        <taxon>Pseudomonadati</taxon>
        <taxon>Pseudomonadota</taxon>
        <taxon>Alphaproteobacteria</taxon>
        <taxon>Sphingomonadales</taxon>
        <taxon>Erythrobacteraceae</taxon>
        <taxon>Parapontixanthobacter</taxon>
    </lineage>
</organism>
<name>A0A844ZEL4_9SPHN</name>
<dbReference type="RefSeq" id="WP_160681818.1">
    <property type="nucleotide sequence ID" value="NZ_WTYW01000001.1"/>
</dbReference>
<dbReference type="PANTHER" id="PTHR43877:SF5">
    <property type="entry name" value="BLL8307 PROTEIN"/>
    <property type="match status" value="1"/>
</dbReference>
<dbReference type="CDD" id="cd04301">
    <property type="entry name" value="NAT_SF"/>
    <property type="match status" value="1"/>
</dbReference>
<keyword evidence="5" id="KW-1185">Reference proteome</keyword>
<dbReference type="PROSITE" id="PS51186">
    <property type="entry name" value="GNAT"/>
    <property type="match status" value="1"/>
</dbReference>
<sequence>MYESSPPGTSFALDLDGLRRPEITVIEAREGRELLGVAALKALSKMAGEIKSMRTADGALRKGVGQALLDALCEIGRGRGYTQLMLETGQGEVFEAANALYLKNGFMRREAFGNYRETDFNIFYGKSL</sequence>
<dbReference type="Proteomes" id="UP000433104">
    <property type="component" value="Unassembled WGS sequence"/>
</dbReference>
<keyword evidence="2" id="KW-0012">Acyltransferase</keyword>
<dbReference type="SUPFAM" id="SSF55729">
    <property type="entry name" value="Acyl-CoA N-acyltransferases (Nat)"/>
    <property type="match status" value="1"/>
</dbReference>
<gene>
    <name evidence="4" type="ORF">GRI38_05145</name>
</gene>
<protein>
    <submittedName>
        <fullName evidence="4">GNAT family N-acetyltransferase</fullName>
    </submittedName>
</protein>
<evidence type="ECO:0000259" key="3">
    <source>
        <dbReference type="PROSITE" id="PS51186"/>
    </source>
</evidence>
<dbReference type="InterPro" id="IPR000182">
    <property type="entry name" value="GNAT_dom"/>
</dbReference>
<dbReference type="InterPro" id="IPR016181">
    <property type="entry name" value="Acyl_CoA_acyltransferase"/>
</dbReference>
<dbReference type="GO" id="GO:0016747">
    <property type="term" value="F:acyltransferase activity, transferring groups other than amino-acyl groups"/>
    <property type="evidence" value="ECO:0007669"/>
    <property type="project" value="InterPro"/>
</dbReference>
<dbReference type="EMBL" id="WTYW01000001">
    <property type="protein sequence ID" value="MXO85410.1"/>
    <property type="molecule type" value="Genomic_DNA"/>
</dbReference>
<dbReference type="InterPro" id="IPR050832">
    <property type="entry name" value="Bact_Acetyltransf"/>
</dbReference>
<accession>A0A844ZEL4</accession>
<dbReference type="AlphaFoldDB" id="A0A844ZEL4"/>
<keyword evidence="1 4" id="KW-0808">Transferase</keyword>
<reference evidence="4 5" key="1">
    <citation type="submission" date="2019-12" db="EMBL/GenBank/DDBJ databases">
        <title>Genomic-based taxomic classification of the family Erythrobacteraceae.</title>
        <authorList>
            <person name="Xu L."/>
        </authorList>
    </citation>
    <scope>NUCLEOTIDE SEQUENCE [LARGE SCALE GENOMIC DNA]</scope>
    <source>
        <strain evidence="4 5">MCCC 1A09962</strain>
    </source>
</reference>
<dbReference type="Gene3D" id="3.40.630.30">
    <property type="match status" value="1"/>
</dbReference>
<comment type="caution">
    <text evidence="4">The sequence shown here is derived from an EMBL/GenBank/DDBJ whole genome shotgun (WGS) entry which is preliminary data.</text>
</comment>
<dbReference type="PANTHER" id="PTHR43877">
    <property type="entry name" value="AMINOALKYLPHOSPHONATE N-ACETYLTRANSFERASE-RELATED-RELATED"/>
    <property type="match status" value="1"/>
</dbReference>
<evidence type="ECO:0000313" key="4">
    <source>
        <dbReference type="EMBL" id="MXO85410.1"/>
    </source>
</evidence>
<feature type="domain" description="N-acetyltransferase" evidence="3">
    <location>
        <begin position="1"/>
        <end position="128"/>
    </location>
</feature>
<evidence type="ECO:0000256" key="1">
    <source>
        <dbReference type="ARBA" id="ARBA00022679"/>
    </source>
</evidence>